<dbReference type="Proteomes" id="UP001152561">
    <property type="component" value="Unassembled WGS sequence"/>
</dbReference>
<name>A0A9Q1MZM0_9SOLA</name>
<evidence type="ECO:0000313" key="3">
    <source>
        <dbReference type="Proteomes" id="UP001152561"/>
    </source>
</evidence>
<dbReference type="EMBL" id="JAJAGQ010000002">
    <property type="protein sequence ID" value="KAJ8570260.1"/>
    <property type="molecule type" value="Genomic_DNA"/>
</dbReference>
<protein>
    <submittedName>
        <fullName evidence="2">Uncharacterized protein</fullName>
    </submittedName>
</protein>
<feature type="region of interest" description="Disordered" evidence="1">
    <location>
        <begin position="89"/>
        <end position="111"/>
    </location>
</feature>
<evidence type="ECO:0000313" key="2">
    <source>
        <dbReference type="EMBL" id="KAJ8570260.1"/>
    </source>
</evidence>
<feature type="compositionally biased region" description="Basic and acidic residues" evidence="1">
    <location>
        <begin position="92"/>
        <end position="109"/>
    </location>
</feature>
<evidence type="ECO:0000256" key="1">
    <source>
        <dbReference type="SAM" id="MobiDB-lite"/>
    </source>
</evidence>
<reference evidence="3" key="1">
    <citation type="journal article" date="2023" name="Proc. Natl. Acad. Sci. U.S.A.">
        <title>Genomic and structural basis for evolution of tropane alkaloid biosynthesis.</title>
        <authorList>
            <person name="Wanga Y.-J."/>
            <person name="Taina T."/>
            <person name="Yua J.-Y."/>
            <person name="Lia J."/>
            <person name="Xua B."/>
            <person name="Chenc J."/>
            <person name="D'Auriad J.C."/>
            <person name="Huanga J.-P."/>
            <person name="Huanga S.-X."/>
        </authorList>
    </citation>
    <scope>NUCLEOTIDE SEQUENCE [LARGE SCALE GENOMIC DNA]</scope>
    <source>
        <strain evidence="3">cv. KIB-2019</strain>
    </source>
</reference>
<comment type="caution">
    <text evidence="2">The sequence shown here is derived from an EMBL/GenBank/DDBJ whole genome shotgun (WGS) entry which is preliminary data.</text>
</comment>
<gene>
    <name evidence="2" type="ORF">K7X08_033922</name>
</gene>
<proteinExistence type="predicted"/>
<organism evidence="2 3">
    <name type="scientific">Anisodus acutangulus</name>
    <dbReference type="NCBI Taxonomy" id="402998"/>
    <lineage>
        <taxon>Eukaryota</taxon>
        <taxon>Viridiplantae</taxon>
        <taxon>Streptophyta</taxon>
        <taxon>Embryophyta</taxon>
        <taxon>Tracheophyta</taxon>
        <taxon>Spermatophyta</taxon>
        <taxon>Magnoliopsida</taxon>
        <taxon>eudicotyledons</taxon>
        <taxon>Gunneridae</taxon>
        <taxon>Pentapetalae</taxon>
        <taxon>asterids</taxon>
        <taxon>lamiids</taxon>
        <taxon>Solanales</taxon>
        <taxon>Solanaceae</taxon>
        <taxon>Solanoideae</taxon>
        <taxon>Hyoscyameae</taxon>
        <taxon>Anisodus</taxon>
    </lineage>
</organism>
<sequence>MMNDDVTTIKVVHVASNEQDVAIPIHAEVSLDQKVDGGANSGSTVIVTPLSELDMSIVKQVDDEKAMIREEEAIEEDASECAEIIAPSNSNEDVHSSAKQIGDRVEKKSSPNKALHALVSHDMNRLDSGSKEGALKKGNCPSSVMKLIEEENLRQRLTNVCKQADITSQESINSSRKGRKAKNVEKFKILKHKLRNLRQLLRIVELVENTIIFGYEPNKTSSGFVKIVTSYKGDIRVLSEASTTDIELSPVHIWYVGPA</sequence>
<accession>A0A9Q1MZM0</accession>
<keyword evidence="3" id="KW-1185">Reference proteome</keyword>
<dbReference type="AlphaFoldDB" id="A0A9Q1MZM0"/>